<dbReference type="Proteomes" id="UP000000763">
    <property type="component" value="Chromosome 6"/>
</dbReference>
<accession>Q5Z786</accession>
<dbReference type="AlphaFoldDB" id="Q5Z786"/>
<name>Q5Z786_ORYSJ</name>
<evidence type="ECO:0000313" key="1">
    <source>
        <dbReference type="EMBL" id="BAD54228.1"/>
    </source>
</evidence>
<sequence>MLCEIFHRFGDPAITTPHFRPQIVFFDKTAACPPPHRWPRLPTTGTIGHTSLPLVAAPPYRRRGRRRLPLKFRRWLRLSTAGAGAVACPPTSPRLTAASAGAPPRTCLPHRRCPEVQPGRSIRCRKGTSDHVGQSYTLAEHSLQKEECDHKQQSGHDLLPINYEIWKLLFDVFSYRAICQLLSIQAHVVNSF</sequence>
<dbReference type="EMBL" id="AP004749">
    <property type="protein sequence ID" value="BAD54228.1"/>
    <property type="molecule type" value="Genomic_DNA"/>
</dbReference>
<reference evidence="2" key="2">
    <citation type="journal article" date="2008" name="Nucleic Acids Res.">
        <title>The rice annotation project database (RAP-DB): 2008 update.</title>
        <authorList>
            <consortium name="The rice annotation project (RAP)"/>
        </authorList>
    </citation>
    <scope>GENOME REANNOTATION</scope>
    <source>
        <strain evidence="2">cv. Nipponbare</strain>
    </source>
</reference>
<proteinExistence type="predicted"/>
<evidence type="ECO:0000313" key="2">
    <source>
        <dbReference type="Proteomes" id="UP000000763"/>
    </source>
</evidence>
<organism evidence="1 2">
    <name type="scientific">Oryza sativa subsp. japonica</name>
    <name type="common">Rice</name>
    <dbReference type="NCBI Taxonomy" id="39947"/>
    <lineage>
        <taxon>Eukaryota</taxon>
        <taxon>Viridiplantae</taxon>
        <taxon>Streptophyta</taxon>
        <taxon>Embryophyta</taxon>
        <taxon>Tracheophyta</taxon>
        <taxon>Spermatophyta</taxon>
        <taxon>Magnoliopsida</taxon>
        <taxon>Liliopsida</taxon>
        <taxon>Poales</taxon>
        <taxon>Poaceae</taxon>
        <taxon>BOP clade</taxon>
        <taxon>Oryzoideae</taxon>
        <taxon>Oryzeae</taxon>
        <taxon>Oryzinae</taxon>
        <taxon>Oryza</taxon>
        <taxon>Oryza sativa</taxon>
    </lineage>
</organism>
<reference evidence="2" key="1">
    <citation type="journal article" date="2005" name="Nature">
        <title>The map-based sequence of the rice genome.</title>
        <authorList>
            <consortium name="International rice genome sequencing project (IRGSP)"/>
            <person name="Matsumoto T."/>
            <person name="Wu J."/>
            <person name="Kanamori H."/>
            <person name="Katayose Y."/>
            <person name="Fujisawa M."/>
            <person name="Namiki N."/>
            <person name="Mizuno H."/>
            <person name="Yamamoto K."/>
            <person name="Antonio B.A."/>
            <person name="Baba T."/>
            <person name="Sakata K."/>
            <person name="Nagamura Y."/>
            <person name="Aoki H."/>
            <person name="Arikawa K."/>
            <person name="Arita K."/>
            <person name="Bito T."/>
            <person name="Chiden Y."/>
            <person name="Fujitsuka N."/>
            <person name="Fukunaka R."/>
            <person name="Hamada M."/>
            <person name="Harada C."/>
            <person name="Hayashi A."/>
            <person name="Hijishita S."/>
            <person name="Honda M."/>
            <person name="Hosokawa S."/>
            <person name="Ichikawa Y."/>
            <person name="Idonuma A."/>
            <person name="Iijima M."/>
            <person name="Ikeda M."/>
            <person name="Ikeno M."/>
            <person name="Ito K."/>
            <person name="Ito S."/>
            <person name="Ito T."/>
            <person name="Ito Y."/>
            <person name="Ito Y."/>
            <person name="Iwabuchi A."/>
            <person name="Kamiya K."/>
            <person name="Karasawa W."/>
            <person name="Kurita K."/>
            <person name="Katagiri S."/>
            <person name="Kikuta A."/>
            <person name="Kobayashi H."/>
            <person name="Kobayashi N."/>
            <person name="Machita K."/>
            <person name="Maehara T."/>
            <person name="Masukawa M."/>
            <person name="Mizubayashi T."/>
            <person name="Mukai Y."/>
            <person name="Nagasaki H."/>
            <person name="Nagata Y."/>
            <person name="Naito S."/>
            <person name="Nakashima M."/>
            <person name="Nakama Y."/>
            <person name="Nakamichi Y."/>
            <person name="Nakamura M."/>
            <person name="Meguro A."/>
            <person name="Negishi M."/>
            <person name="Ohta I."/>
            <person name="Ohta T."/>
            <person name="Okamoto M."/>
            <person name="Ono N."/>
            <person name="Saji S."/>
            <person name="Sakaguchi M."/>
            <person name="Sakai K."/>
            <person name="Shibata M."/>
            <person name="Shimokawa T."/>
            <person name="Song J."/>
            <person name="Takazaki Y."/>
            <person name="Terasawa K."/>
            <person name="Tsugane M."/>
            <person name="Tsuji K."/>
            <person name="Ueda S."/>
            <person name="Waki K."/>
            <person name="Yamagata H."/>
            <person name="Yamamoto M."/>
            <person name="Yamamoto S."/>
            <person name="Yamane H."/>
            <person name="Yoshiki S."/>
            <person name="Yoshihara R."/>
            <person name="Yukawa K."/>
            <person name="Zhong H."/>
            <person name="Yano M."/>
            <person name="Yuan Q."/>
            <person name="Ouyang S."/>
            <person name="Liu J."/>
            <person name="Jones K.M."/>
            <person name="Gansberger K."/>
            <person name="Moffat K."/>
            <person name="Hill J."/>
            <person name="Bera J."/>
            <person name="Fadrosh D."/>
            <person name="Jin S."/>
            <person name="Johri S."/>
            <person name="Kim M."/>
            <person name="Overton L."/>
            <person name="Reardon M."/>
            <person name="Tsitrin T."/>
            <person name="Vuong H."/>
            <person name="Weaver B."/>
            <person name="Ciecko A."/>
            <person name="Tallon L."/>
            <person name="Jackson J."/>
            <person name="Pai G."/>
            <person name="Aken S.V."/>
            <person name="Utterback T."/>
            <person name="Reidmuller S."/>
            <person name="Feldblyum T."/>
            <person name="Hsiao J."/>
            <person name="Zismann V."/>
            <person name="Iobst S."/>
            <person name="de Vazeille A.R."/>
            <person name="Buell C.R."/>
            <person name="Ying K."/>
            <person name="Li Y."/>
            <person name="Lu T."/>
            <person name="Huang Y."/>
            <person name="Zhao Q."/>
            <person name="Feng Q."/>
            <person name="Zhang L."/>
            <person name="Zhu J."/>
            <person name="Weng Q."/>
            <person name="Mu J."/>
            <person name="Lu Y."/>
            <person name="Fan D."/>
            <person name="Liu Y."/>
            <person name="Guan J."/>
            <person name="Zhang Y."/>
            <person name="Yu S."/>
            <person name="Liu X."/>
            <person name="Zhang Y."/>
            <person name="Hong G."/>
            <person name="Han B."/>
            <person name="Choisne N."/>
            <person name="Demange N."/>
            <person name="Orjeda G."/>
            <person name="Samain S."/>
            <person name="Cattolico L."/>
            <person name="Pelletier E."/>
            <person name="Couloux A."/>
            <person name="Segurens B."/>
            <person name="Wincker P."/>
            <person name="D'Hont A."/>
            <person name="Scarpelli C."/>
            <person name="Weissenbach J."/>
            <person name="Salanoubat M."/>
            <person name="Quetier F."/>
            <person name="Yu Y."/>
            <person name="Kim H.R."/>
            <person name="Rambo T."/>
            <person name="Currie J."/>
            <person name="Collura K."/>
            <person name="Luo M."/>
            <person name="Yang T."/>
            <person name="Ammiraju J.S.S."/>
            <person name="Engler F."/>
            <person name="Soderlund C."/>
            <person name="Wing R.A."/>
            <person name="Palmer L.E."/>
            <person name="de la Bastide M."/>
            <person name="Spiegel L."/>
            <person name="Nascimento L."/>
            <person name="Zutavern T."/>
            <person name="O'Shaughnessy A."/>
            <person name="Dike S."/>
            <person name="Dedhia N."/>
            <person name="Preston R."/>
            <person name="Balija V."/>
            <person name="McCombie W.R."/>
            <person name="Chow T."/>
            <person name="Chen H."/>
            <person name="Chung M."/>
            <person name="Chen C."/>
            <person name="Shaw J."/>
            <person name="Wu H."/>
            <person name="Hsiao K."/>
            <person name="Chao Y."/>
            <person name="Chu M."/>
            <person name="Cheng C."/>
            <person name="Hour A."/>
            <person name="Lee P."/>
            <person name="Lin S."/>
            <person name="Lin Y."/>
            <person name="Liou J."/>
            <person name="Liu S."/>
            <person name="Hsing Y."/>
            <person name="Raghuvanshi S."/>
            <person name="Mohanty A."/>
            <person name="Bharti A.K."/>
            <person name="Gaur A."/>
            <person name="Gupta V."/>
            <person name="Kumar D."/>
            <person name="Ravi V."/>
            <person name="Vij S."/>
            <person name="Kapur A."/>
            <person name="Khurana P."/>
            <person name="Khurana P."/>
            <person name="Khurana J.P."/>
            <person name="Tyagi A.K."/>
            <person name="Gaikwad K."/>
            <person name="Singh A."/>
            <person name="Dalal V."/>
            <person name="Srivastava S."/>
            <person name="Dixit A."/>
            <person name="Pal A.K."/>
            <person name="Ghazi I.A."/>
            <person name="Yadav M."/>
            <person name="Pandit A."/>
            <person name="Bhargava A."/>
            <person name="Sureshbabu K."/>
            <person name="Batra K."/>
            <person name="Sharma T.R."/>
            <person name="Mohapatra T."/>
            <person name="Singh N.K."/>
            <person name="Messing J."/>
            <person name="Nelson A.B."/>
            <person name="Fuks G."/>
            <person name="Kavchok S."/>
            <person name="Keizer G."/>
            <person name="Linton E."/>
            <person name="Llaca V."/>
            <person name="Song R."/>
            <person name="Tanyolac B."/>
            <person name="Young S."/>
            <person name="Ho-Il K."/>
            <person name="Hahn J.H."/>
            <person name="Sangsakoo G."/>
            <person name="Vanavichit A."/>
            <person name="de Mattos Luiz.A.T."/>
            <person name="Zimmer P.D."/>
            <person name="Malone G."/>
            <person name="Dellagostin O."/>
            <person name="de Oliveira A.C."/>
            <person name="Bevan M."/>
            <person name="Bancroft I."/>
            <person name="Minx P."/>
            <person name="Cordum H."/>
            <person name="Wilson R."/>
            <person name="Cheng Z."/>
            <person name="Jin W."/>
            <person name="Jiang J."/>
            <person name="Leong S.A."/>
            <person name="Iwama H."/>
            <person name="Gojobori T."/>
            <person name="Itoh T."/>
            <person name="Niimura Y."/>
            <person name="Fujii Y."/>
            <person name="Habara T."/>
            <person name="Sakai H."/>
            <person name="Sato Y."/>
            <person name="Wilson G."/>
            <person name="Kumar K."/>
            <person name="McCouch S."/>
            <person name="Juretic N."/>
            <person name="Hoen D."/>
            <person name="Wright S."/>
            <person name="Bruskiewich R."/>
            <person name="Bureau T."/>
            <person name="Miyao A."/>
            <person name="Hirochika H."/>
            <person name="Nishikawa T."/>
            <person name="Kadowaki K."/>
            <person name="Sugiura M."/>
            <person name="Burr B."/>
            <person name="Sasaki T."/>
        </authorList>
    </citation>
    <scope>NUCLEOTIDE SEQUENCE [LARGE SCALE GENOMIC DNA]</scope>
    <source>
        <strain evidence="2">cv. Nipponbare</strain>
    </source>
</reference>
<gene>
    <name evidence="1" type="primary">P0410C01.39</name>
</gene>
<protein>
    <submittedName>
        <fullName evidence="1">Uncharacterized protein</fullName>
    </submittedName>
</protein>